<dbReference type="PANTHER" id="PTHR36922">
    <property type="entry name" value="BLL2446 PROTEIN"/>
    <property type="match status" value="1"/>
</dbReference>
<gene>
    <name evidence="1" type="ORF">DBV05_g6102</name>
</gene>
<proteinExistence type="predicted"/>
<comment type="caution">
    <text evidence="1">The sequence shown here is derived from an EMBL/GenBank/DDBJ whole genome shotgun (WGS) entry which is preliminary data.</text>
</comment>
<accession>A0A5N5DBY2</accession>
<dbReference type="EMBL" id="VCHE01000035">
    <property type="protein sequence ID" value="KAB2575175.1"/>
    <property type="molecule type" value="Genomic_DNA"/>
</dbReference>
<dbReference type="AlphaFoldDB" id="A0A5N5DBY2"/>
<dbReference type="Proteomes" id="UP000325902">
    <property type="component" value="Unassembled WGS sequence"/>
</dbReference>
<keyword evidence="2" id="KW-1185">Reference proteome</keyword>
<protein>
    <recommendedName>
        <fullName evidence="3">DUF1993 domain-containing protein</fullName>
    </recommendedName>
</protein>
<dbReference type="Gene3D" id="1.20.120.450">
    <property type="entry name" value="dinb family like domain"/>
    <property type="match status" value="1"/>
</dbReference>
<dbReference type="OrthoDB" id="3906434at2759"/>
<name>A0A5N5DBY2_9PEZI</name>
<dbReference type="SUPFAM" id="SSF109854">
    <property type="entry name" value="DinB/YfiT-like putative metalloenzymes"/>
    <property type="match status" value="1"/>
</dbReference>
<dbReference type="InterPro" id="IPR034660">
    <property type="entry name" value="DinB/YfiT-like"/>
</dbReference>
<dbReference type="Pfam" id="PF09351">
    <property type="entry name" value="DUF1993"/>
    <property type="match status" value="1"/>
</dbReference>
<evidence type="ECO:0008006" key="3">
    <source>
        <dbReference type="Google" id="ProtNLM"/>
    </source>
</evidence>
<organism evidence="1 2">
    <name type="scientific">Lasiodiplodia theobromae</name>
    <dbReference type="NCBI Taxonomy" id="45133"/>
    <lineage>
        <taxon>Eukaryota</taxon>
        <taxon>Fungi</taxon>
        <taxon>Dikarya</taxon>
        <taxon>Ascomycota</taxon>
        <taxon>Pezizomycotina</taxon>
        <taxon>Dothideomycetes</taxon>
        <taxon>Dothideomycetes incertae sedis</taxon>
        <taxon>Botryosphaeriales</taxon>
        <taxon>Botryosphaeriaceae</taxon>
        <taxon>Lasiodiplodia</taxon>
    </lineage>
</organism>
<evidence type="ECO:0000313" key="2">
    <source>
        <dbReference type="Proteomes" id="UP000325902"/>
    </source>
</evidence>
<sequence length="187" mass="21076">MPLPFYDTTVAVFIRQLKNLSAILRKAEKWCDDNGKPHSEVLEAQLAPDMYSLPSQIRLSVRWARNGVLLNKNYHFKSSQTKPDVEHVFAELQAIIQEELDFLQSIKPEDIEGAENRPLSVWTSGEEGKGIGMKFDAGHKLLSQIVFPNFWFHISTAYAICRMAGVPLGKQDFVMAAGPIDCELVMP</sequence>
<evidence type="ECO:0000313" key="1">
    <source>
        <dbReference type="EMBL" id="KAB2575175.1"/>
    </source>
</evidence>
<dbReference type="PANTHER" id="PTHR36922:SF1">
    <property type="entry name" value="DUF1993 DOMAIN-CONTAINING PROTEIN"/>
    <property type="match status" value="1"/>
</dbReference>
<dbReference type="InterPro" id="IPR018531">
    <property type="entry name" value="DUF1993"/>
</dbReference>
<reference evidence="1 2" key="1">
    <citation type="journal article" date="2019" name="Sci. Rep.">
        <title>A multi-omics analysis of the grapevine pathogen Lasiodiplodia theobromae reveals that temperature affects the expression of virulence- and pathogenicity-related genes.</title>
        <authorList>
            <person name="Felix C."/>
            <person name="Meneses R."/>
            <person name="Goncalves M.F.M."/>
            <person name="Tilleman L."/>
            <person name="Duarte A.S."/>
            <person name="Jorrin-Novo J.V."/>
            <person name="Van de Peer Y."/>
            <person name="Deforce D."/>
            <person name="Van Nieuwerburgh F."/>
            <person name="Esteves A.C."/>
            <person name="Alves A."/>
        </authorList>
    </citation>
    <scope>NUCLEOTIDE SEQUENCE [LARGE SCALE GENOMIC DNA]</scope>
    <source>
        <strain evidence="1 2">LA-SOL3</strain>
    </source>
</reference>